<dbReference type="Proteomes" id="UP001154078">
    <property type="component" value="Chromosome 6"/>
</dbReference>
<dbReference type="PANTHER" id="PTHR11351:SF92">
    <property type="entry name" value="ACYL-COA DESATURASE 2-LIKE PROTEIN"/>
    <property type="match status" value="1"/>
</dbReference>
<reference evidence="15" key="1">
    <citation type="submission" date="2021-12" db="EMBL/GenBank/DDBJ databases">
        <authorList>
            <person name="King R."/>
        </authorList>
    </citation>
    <scope>NUCLEOTIDE SEQUENCE</scope>
</reference>
<evidence type="ECO:0000256" key="2">
    <source>
        <dbReference type="ARBA" id="ARBA00009295"/>
    </source>
</evidence>
<keyword evidence="9" id="KW-0443">Lipid metabolism</keyword>
<evidence type="ECO:0000259" key="14">
    <source>
        <dbReference type="Pfam" id="PF00487"/>
    </source>
</evidence>
<evidence type="ECO:0000256" key="7">
    <source>
        <dbReference type="ARBA" id="ARBA00023002"/>
    </source>
</evidence>
<feature type="transmembrane region" description="Helical" evidence="13">
    <location>
        <begin position="217"/>
        <end position="238"/>
    </location>
</feature>
<feature type="transmembrane region" description="Helical" evidence="13">
    <location>
        <begin position="188"/>
        <end position="205"/>
    </location>
</feature>
<evidence type="ECO:0000256" key="1">
    <source>
        <dbReference type="ARBA" id="ARBA00004141"/>
    </source>
</evidence>
<dbReference type="GO" id="GO:0005789">
    <property type="term" value="C:endoplasmic reticulum membrane"/>
    <property type="evidence" value="ECO:0007669"/>
    <property type="project" value="TreeGrafter"/>
</dbReference>
<keyword evidence="7 12" id="KW-0560">Oxidoreductase</keyword>
<protein>
    <recommendedName>
        <fullName evidence="14">Fatty acid desaturase domain-containing protein</fullName>
    </recommendedName>
</protein>
<keyword evidence="3 12" id="KW-0444">Lipid biosynthesis</keyword>
<evidence type="ECO:0000256" key="5">
    <source>
        <dbReference type="ARBA" id="ARBA00022832"/>
    </source>
</evidence>
<evidence type="ECO:0000256" key="4">
    <source>
        <dbReference type="ARBA" id="ARBA00022692"/>
    </source>
</evidence>
<dbReference type="InterPro" id="IPR015876">
    <property type="entry name" value="Acyl-CoA_DS"/>
</dbReference>
<comment type="domain">
    <text evidence="12">The histidine box domains are involved in binding the catalytic metal ions.</text>
</comment>
<keyword evidence="5" id="KW-0276">Fatty acid metabolism</keyword>
<dbReference type="EMBL" id="OV121137">
    <property type="protein sequence ID" value="CAH0559652.1"/>
    <property type="molecule type" value="Genomic_DNA"/>
</dbReference>
<evidence type="ECO:0000256" key="9">
    <source>
        <dbReference type="ARBA" id="ARBA00023098"/>
    </source>
</evidence>
<dbReference type="GO" id="GO:0005506">
    <property type="term" value="F:iron ion binding"/>
    <property type="evidence" value="ECO:0007669"/>
    <property type="project" value="TreeGrafter"/>
</dbReference>
<dbReference type="PANTHER" id="PTHR11351">
    <property type="entry name" value="ACYL-COA DESATURASE"/>
    <property type="match status" value="1"/>
</dbReference>
<dbReference type="InterPro" id="IPR005804">
    <property type="entry name" value="FA_desaturase_dom"/>
</dbReference>
<gene>
    <name evidence="15" type="ORF">MELIAE_LOCUS9692</name>
</gene>
<organism evidence="15 16">
    <name type="scientific">Brassicogethes aeneus</name>
    <name type="common">Rape pollen beetle</name>
    <name type="synonym">Meligethes aeneus</name>
    <dbReference type="NCBI Taxonomy" id="1431903"/>
    <lineage>
        <taxon>Eukaryota</taxon>
        <taxon>Metazoa</taxon>
        <taxon>Ecdysozoa</taxon>
        <taxon>Arthropoda</taxon>
        <taxon>Hexapoda</taxon>
        <taxon>Insecta</taxon>
        <taxon>Pterygota</taxon>
        <taxon>Neoptera</taxon>
        <taxon>Endopterygota</taxon>
        <taxon>Coleoptera</taxon>
        <taxon>Polyphaga</taxon>
        <taxon>Cucujiformia</taxon>
        <taxon>Nitidulidae</taxon>
        <taxon>Meligethinae</taxon>
        <taxon>Brassicogethes</taxon>
    </lineage>
</organism>
<proteinExistence type="inferred from homology"/>
<name>A0A9P0BBY1_BRAAE</name>
<sequence>MSVDNVKPSDDMNTPPVGYAGKLPAEVGTDHTFKRKIVWKNAIGFLLLHLFGFYGFYLIFNGAKVATSVFMFSVAALSGEGITVGAHRLYSHKSFKATFPLKCILMAAQTIAGQNCMYIWVRDHRLHHKYSDTDADPHNANRGFFFSHMGWLMSKKHPAVIEKGKLIDMSDLEADPLIMFQKKYYKPLYFIFAMVFPIGTPILLWNETLYNSFVINFFSRYVFILHITWSVNSLAHFFGTKPFDQFMLPVESWLVSFLTFGEGWHNYHHAFPWDYRASEIGAKFSITTKVIEFCERIGWAYDLKTAPYSMVEQRSIRTGDGSHPMFSKKTKDLPVDEYNLKKVKPDVRQRTAALG</sequence>
<dbReference type="AlphaFoldDB" id="A0A9P0BBY1"/>
<dbReference type="Pfam" id="PF00487">
    <property type="entry name" value="FA_desaturase"/>
    <property type="match status" value="1"/>
</dbReference>
<dbReference type="GO" id="GO:0004768">
    <property type="term" value="F:stearoyl-CoA 9-desaturase activity"/>
    <property type="evidence" value="ECO:0007669"/>
    <property type="project" value="TreeGrafter"/>
</dbReference>
<feature type="transmembrane region" description="Helical" evidence="13">
    <location>
        <begin position="66"/>
        <end position="86"/>
    </location>
</feature>
<evidence type="ECO:0000256" key="12">
    <source>
        <dbReference type="RuleBase" id="RU000581"/>
    </source>
</evidence>
<feature type="transmembrane region" description="Helical" evidence="13">
    <location>
        <begin position="42"/>
        <end position="60"/>
    </location>
</feature>
<comment type="subcellular location">
    <subcellularLocation>
        <location evidence="1">Membrane</location>
        <topology evidence="1">Multi-pass membrane protein</topology>
    </subcellularLocation>
</comment>
<comment type="similarity">
    <text evidence="2 12">Belongs to the fatty acid desaturase type 1 family.</text>
</comment>
<keyword evidence="11 12" id="KW-0275">Fatty acid biosynthesis</keyword>
<dbReference type="OrthoDB" id="10260134at2759"/>
<evidence type="ECO:0000256" key="3">
    <source>
        <dbReference type="ARBA" id="ARBA00022516"/>
    </source>
</evidence>
<evidence type="ECO:0000256" key="11">
    <source>
        <dbReference type="ARBA" id="ARBA00023160"/>
    </source>
</evidence>
<dbReference type="CDD" id="cd03505">
    <property type="entry name" value="Delta9-FADS-like"/>
    <property type="match status" value="1"/>
</dbReference>
<evidence type="ECO:0000313" key="16">
    <source>
        <dbReference type="Proteomes" id="UP001154078"/>
    </source>
</evidence>
<evidence type="ECO:0000256" key="8">
    <source>
        <dbReference type="ARBA" id="ARBA00023004"/>
    </source>
</evidence>
<evidence type="ECO:0000313" key="15">
    <source>
        <dbReference type="EMBL" id="CAH0559652.1"/>
    </source>
</evidence>
<evidence type="ECO:0000256" key="6">
    <source>
        <dbReference type="ARBA" id="ARBA00022989"/>
    </source>
</evidence>
<dbReference type="GO" id="GO:0006636">
    <property type="term" value="P:unsaturated fatty acid biosynthetic process"/>
    <property type="evidence" value="ECO:0007669"/>
    <property type="project" value="TreeGrafter"/>
</dbReference>
<feature type="domain" description="Fatty acid desaturase" evidence="14">
    <location>
        <begin position="73"/>
        <end position="272"/>
    </location>
</feature>
<keyword evidence="6 13" id="KW-1133">Transmembrane helix</keyword>
<keyword evidence="16" id="KW-1185">Reference proteome</keyword>
<accession>A0A9P0BBY1</accession>
<evidence type="ECO:0000256" key="10">
    <source>
        <dbReference type="ARBA" id="ARBA00023136"/>
    </source>
</evidence>
<keyword evidence="4 12" id="KW-0812">Transmembrane</keyword>
<evidence type="ECO:0000256" key="13">
    <source>
        <dbReference type="SAM" id="Phobius"/>
    </source>
</evidence>
<dbReference type="PRINTS" id="PR00075">
    <property type="entry name" value="FACDDSATRASE"/>
</dbReference>
<comment type="cofactor">
    <cofactor evidence="12">
        <name>Fe(2+)</name>
        <dbReference type="ChEBI" id="CHEBI:29033"/>
    </cofactor>
</comment>
<keyword evidence="10 13" id="KW-0472">Membrane</keyword>
<keyword evidence="8" id="KW-0408">Iron</keyword>